<dbReference type="Proteomes" id="UP001296776">
    <property type="component" value="Unassembled WGS sequence"/>
</dbReference>
<keyword evidence="5" id="KW-1185">Reference proteome</keyword>
<evidence type="ECO:0000256" key="1">
    <source>
        <dbReference type="ARBA" id="ARBA00009986"/>
    </source>
</evidence>
<evidence type="ECO:0000256" key="2">
    <source>
        <dbReference type="ARBA" id="ARBA00023002"/>
    </source>
</evidence>
<keyword evidence="2" id="KW-0560">Oxidoreductase</keyword>
<organism evidence="4 5">
    <name type="scientific">Halochromatium glycolicum</name>
    <dbReference type="NCBI Taxonomy" id="85075"/>
    <lineage>
        <taxon>Bacteria</taxon>
        <taxon>Pseudomonadati</taxon>
        <taxon>Pseudomonadota</taxon>
        <taxon>Gammaproteobacteria</taxon>
        <taxon>Chromatiales</taxon>
        <taxon>Chromatiaceae</taxon>
        <taxon>Halochromatium</taxon>
    </lineage>
</organism>
<dbReference type="Gene3D" id="3.40.605.10">
    <property type="entry name" value="Aldehyde Dehydrogenase, Chain A, domain 1"/>
    <property type="match status" value="1"/>
</dbReference>
<evidence type="ECO:0000313" key="4">
    <source>
        <dbReference type="EMBL" id="MBK1707262.1"/>
    </source>
</evidence>
<comment type="caution">
    <text evidence="4">The sequence shown here is derived from an EMBL/GenBank/DDBJ whole genome shotgun (WGS) entry which is preliminary data.</text>
</comment>
<accession>A0AAJ0UB49</accession>
<dbReference type="SUPFAM" id="SSF53720">
    <property type="entry name" value="ALDH-like"/>
    <property type="match status" value="1"/>
</dbReference>
<dbReference type="InterPro" id="IPR016162">
    <property type="entry name" value="Ald_DH_N"/>
</dbReference>
<reference evidence="4" key="2">
    <citation type="journal article" date="2020" name="Microorganisms">
        <title>Osmotic Adaptation and Compatible Solute Biosynthesis of Phototrophic Bacteria as Revealed from Genome Analyses.</title>
        <authorList>
            <person name="Imhoff J.F."/>
            <person name="Rahn T."/>
            <person name="Kunzel S."/>
            <person name="Keller A."/>
            <person name="Neulinger S.C."/>
        </authorList>
    </citation>
    <scope>NUCLEOTIDE SEQUENCE</scope>
    <source>
        <strain evidence="4">DSM 11080</strain>
    </source>
</reference>
<reference evidence="4" key="1">
    <citation type="submission" date="2017-08" db="EMBL/GenBank/DDBJ databases">
        <authorList>
            <person name="Imhoff J.F."/>
            <person name="Rahn T."/>
            <person name="Kuenzel S."/>
            <person name="Neulinger S.C."/>
        </authorList>
    </citation>
    <scope>NUCLEOTIDE SEQUENCE</scope>
    <source>
        <strain evidence="4">DSM 11080</strain>
    </source>
</reference>
<dbReference type="PANTHER" id="PTHR43860:SF2">
    <property type="entry name" value="BETAINE ALDEHYDE DEHYDROGENASE-RELATED"/>
    <property type="match status" value="1"/>
</dbReference>
<evidence type="ECO:0000313" key="5">
    <source>
        <dbReference type="Proteomes" id="UP001296776"/>
    </source>
</evidence>
<dbReference type="GO" id="GO:0016491">
    <property type="term" value="F:oxidoreductase activity"/>
    <property type="evidence" value="ECO:0007669"/>
    <property type="project" value="UniProtKB-KW"/>
</dbReference>
<protein>
    <recommendedName>
        <fullName evidence="6">Aldehyde dehydrogenase family protein</fullName>
    </recommendedName>
</protein>
<dbReference type="InterPro" id="IPR016161">
    <property type="entry name" value="Ald_DH/histidinol_DH"/>
</dbReference>
<evidence type="ECO:0000256" key="3">
    <source>
        <dbReference type="ARBA" id="ARBA00023027"/>
    </source>
</evidence>
<keyword evidence="3" id="KW-0520">NAD</keyword>
<dbReference type="AlphaFoldDB" id="A0AAJ0UB49"/>
<comment type="similarity">
    <text evidence="1">Belongs to the aldehyde dehydrogenase family.</text>
</comment>
<dbReference type="EMBL" id="NRSJ01000075">
    <property type="protein sequence ID" value="MBK1707262.1"/>
    <property type="molecule type" value="Genomic_DNA"/>
</dbReference>
<name>A0AAJ0UB49_9GAMM</name>
<proteinExistence type="inferred from homology"/>
<sequence length="279" mass="30162">MVLNMAAEDAGARRRIDYWLEQAQITRALMRQCAMPIRPDPGIRREPTPQGRFMFEHYIGGRWCPPVAGRYLRPRSATEHGLGGSVARAAAEDIAAACTAAQQAGSDWARCGRAVRRAELGQVPARITAEADALAMAERWNQGDSALDFELRCAERQAALLRDIVRILPSPPVGRQQLESPPPVSAAKLACAADTAPVELFQALLPLLYEGRTLVVLLLYRNTGHLPVRLLQLLGIVAASLPPGVLNVLSGLGAEAGVALMWQHFSTRARNTAASQAAH</sequence>
<gene>
    <name evidence="4" type="ORF">CKO40_22695</name>
</gene>
<evidence type="ECO:0008006" key="6">
    <source>
        <dbReference type="Google" id="ProtNLM"/>
    </source>
</evidence>
<dbReference type="PANTHER" id="PTHR43860">
    <property type="entry name" value="BETAINE ALDEHYDE DEHYDROGENASE"/>
    <property type="match status" value="1"/>
</dbReference>